<evidence type="ECO:0000313" key="4">
    <source>
        <dbReference type="Proteomes" id="UP000188929"/>
    </source>
</evidence>
<dbReference type="Proteomes" id="UP000188929">
    <property type="component" value="Unassembled WGS sequence"/>
</dbReference>
<dbReference type="InterPro" id="IPR002575">
    <property type="entry name" value="Aminoglycoside_PTrfase"/>
</dbReference>
<name>A0A1V2IE41_9ACTN</name>
<organism evidence="3 4">
    <name type="scientific">Pseudofrankia asymbiotica</name>
    <dbReference type="NCBI Taxonomy" id="1834516"/>
    <lineage>
        <taxon>Bacteria</taxon>
        <taxon>Bacillati</taxon>
        <taxon>Actinomycetota</taxon>
        <taxon>Actinomycetes</taxon>
        <taxon>Frankiales</taxon>
        <taxon>Frankiaceae</taxon>
        <taxon>Pseudofrankia</taxon>
    </lineage>
</organism>
<protein>
    <submittedName>
        <fullName evidence="3">Aminoglycoside phosphotransferase</fullName>
    </submittedName>
</protein>
<dbReference type="SUPFAM" id="SSF56112">
    <property type="entry name" value="Protein kinase-like (PK-like)"/>
    <property type="match status" value="1"/>
</dbReference>
<feature type="region of interest" description="Disordered" evidence="1">
    <location>
        <begin position="1"/>
        <end position="35"/>
    </location>
</feature>
<dbReference type="STRING" id="1834516.BL253_12440"/>
<dbReference type="InterPro" id="IPR011009">
    <property type="entry name" value="Kinase-like_dom_sf"/>
</dbReference>
<sequence length="330" mass="35126">MTGGSRGRARASGPDDERGDSPASERDPELPGADGRFTAEASRRALSAICAVAGLDATDAVALKLTVNSVYRLPRAGAVVRIATSAAMAHRIPKVVQVARWLQDEGVPAVRLLPDVPTPVTAAGSLATVWVDEGPGAPPAPTAAELGGALRRLHALAPPTPALPRWDPLDDVRRRMSDAEALPAADRAFLDELTGRVAAGLRTVRYRLPTSVIHGDAHLGNLVRRPDGQVVLCDFDSVSIGPAEWDLVPLAVGTARFGYPPGWHTQLAAAYGADVTRWDGWPVLRAVRELKLVTSVLPILASNPTAAAQFRVRLQSLRTGDETVRWRPYS</sequence>
<accession>A0A1V2IE41</accession>
<proteinExistence type="predicted"/>
<dbReference type="EMBL" id="MOMC01000023">
    <property type="protein sequence ID" value="ONH30716.1"/>
    <property type="molecule type" value="Genomic_DNA"/>
</dbReference>
<dbReference type="AlphaFoldDB" id="A0A1V2IE41"/>
<gene>
    <name evidence="3" type="ORF">BL253_12440</name>
</gene>
<reference evidence="4" key="1">
    <citation type="submission" date="2016-10" db="EMBL/GenBank/DDBJ databases">
        <title>Frankia sp. NRRL B-16386 Genome sequencing.</title>
        <authorList>
            <person name="Ghodhbane-Gtari F."/>
            <person name="Swanson E."/>
            <person name="Gueddou A."/>
            <person name="Hezbri K."/>
            <person name="Ktari K."/>
            <person name="Nouioui I."/>
            <person name="Morris K."/>
            <person name="Simpson S."/>
            <person name="Abebe-Akele F."/>
            <person name="Thomas K."/>
            <person name="Gtari M."/>
            <person name="Tisa L.S."/>
        </authorList>
    </citation>
    <scope>NUCLEOTIDE SEQUENCE [LARGE SCALE GENOMIC DNA]</scope>
    <source>
        <strain evidence="4">NRRL B-16386</strain>
    </source>
</reference>
<dbReference type="GO" id="GO:0016740">
    <property type="term" value="F:transferase activity"/>
    <property type="evidence" value="ECO:0007669"/>
    <property type="project" value="UniProtKB-KW"/>
</dbReference>
<evidence type="ECO:0000259" key="2">
    <source>
        <dbReference type="Pfam" id="PF01636"/>
    </source>
</evidence>
<evidence type="ECO:0000256" key="1">
    <source>
        <dbReference type="SAM" id="MobiDB-lite"/>
    </source>
</evidence>
<dbReference type="Gene3D" id="3.90.1200.10">
    <property type="match status" value="1"/>
</dbReference>
<keyword evidence="4" id="KW-1185">Reference proteome</keyword>
<comment type="caution">
    <text evidence="3">The sequence shown here is derived from an EMBL/GenBank/DDBJ whole genome shotgun (WGS) entry which is preliminary data.</text>
</comment>
<feature type="domain" description="Aminoglycoside phosphotransferase" evidence="2">
    <location>
        <begin position="77"/>
        <end position="282"/>
    </location>
</feature>
<evidence type="ECO:0000313" key="3">
    <source>
        <dbReference type="EMBL" id="ONH30716.1"/>
    </source>
</evidence>
<keyword evidence="3" id="KW-0808">Transferase</keyword>
<feature type="compositionally biased region" description="Basic and acidic residues" evidence="1">
    <location>
        <begin position="13"/>
        <end position="29"/>
    </location>
</feature>
<dbReference type="Pfam" id="PF01636">
    <property type="entry name" value="APH"/>
    <property type="match status" value="1"/>
</dbReference>